<organism evidence="2 3">
    <name type="scientific">Heligmosomoides polygyrus</name>
    <name type="common">Parasitic roundworm</name>
    <dbReference type="NCBI Taxonomy" id="6339"/>
    <lineage>
        <taxon>Eukaryota</taxon>
        <taxon>Metazoa</taxon>
        <taxon>Ecdysozoa</taxon>
        <taxon>Nematoda</taxon>
        <taxon>Chromadorea</taxon>
        <taxon>Rhabditida</taxon>
        <taxon>Rhabditina</taxon>
        <taxon>Rhabditomorpha</taxon>
        <taxon>Strongyloidea</taxon>
        <taxon>Heligmosomidae</taxon>
        <taxon>Heligmosomoides</taxon>
    </lineage>
</organism>
<proteinExistence type="predicted"/>
<sequence length="123" mass="13671">MRFRLLKNALTIGATRPVSETTMTAVPFLCSTYVPIKVTSDYDDIFRRYLCCLLIKQAPKLFLGLIGAATLRSIRREEVVESLLRGVNDLHQPIAIAFDAYSRATKSFGDDYSDTTGSRGTST</sequence>
<keyword evidence="2" id="KW-1185">Reference proteome</keyword>
<accession>A0A183GGD6</accession>
<dbReference type="WBParaSite" id="HPBE_0002152501-mRNA-1">
    <property type="protein sequence ID" value="HPBE_0002152501-mRNA-1"/>
    <property type="gene ID" value="HPBE_0002152501"/>
</dbReference>
<dbReference type="AlphaFoldDB" id="A0A183GGD6"/>
<evidence type="ECO:0000313" key="3">
    <source>
        <dbReference type="WBParaSite" id="HPBE_0002152501-mRNA-1"/>
    </source>
</evidence>
<dbReference type="EMBL" id="UZAH01033086">
    <property type="protein sequence ID" value="VDP26162.1"/>
    <property type="molecule type" value="Genomic_DNA"/>
</dbReference>
<accession>A0A3P8BK35</accession>
<name>A0A183GGD6_HELPZ</name>
<reference evidence="1 2" key="1">
    <citation type="submission" date="2018-11" db="EMBL/GenBank/DDBJ databases">
        <authorList>
            <consortium name="Pathogen Informatics"/>
        </authorList>
    </citation>
    <scope>NUCLEOTIDE SEQUENCE [LARGE SCALE GENOMIC DNA]</scope>
</reference>
<dbReference type="Proteomes" id="UP000050761">
    <property type="component" value="Unassembled WGS sequence"/>
</dbReference>
<reference evidence="3" key="2">
    <citation type="submission" date="2019-09" db="UniProtKB">
        <authorList>
            <consortium name="WormBaseParasite"/>
        </authorList>
    </citation>
    <scope>IDENTIFICATION</scope>
</reference>
<gene>
    <name evidence="1" type="ORF">HPBE_LOCUS21524</name>
</gene>
<evidence type="ECO:0000313" key="2">
    <source>
        <dbReference type="Proteomes" id="UP000050761"/>
    </source>
</evidence>
<evidence type="ECO:0000313" key="1">
    <source>
        <dbReference type="EMBL" id="VDP26162.1"/>
    </source>
</evidence>
<protein>
    <submittedName>
        <fullName evidence="1 3">Uncharacterized protein</fullName>
    </submittedName>
</protein>